<reference evidence="1 2" key="2">
    <citation type="journal article" date="2010" name="Nucleic Acids Res.">
        <title>BeetleBase in 2010: revisions to provide comprehensive genomic information for Tribolium castaneum.</title>
        <authorList>
            <person name="Kim H.S."/>
            <person name="Murphy T."/>
            <person name="Xia J."/>
            <person name="Caragea D."/>
            <person name="Park Y."/>
            <person name="Beeman R.W."/>
            <person name="Lorenzen M.D."/>
            <person name="Butcher S."/>
            <person name="Manak J.R."/>
            <person name="Brown S.J."/>
        </authorList>
    </citation>
    <scope>GENOME REANNOTATION</scope>
    <source>
        <strain evidence="1 2">Georgia GA2</strain>
    </source>
</reference>
<accession>A0A139WLB2</accession>
<protein>
    <submittedName>
        <fullName evidence="1">Uncharacterized protein</fullName>
    </submittedName>
</protein>
<dbReference type="InParanoid" id="A0A139WLB2"/>
<dbReference type="AlphaFoldDB" id="A0A139WLB2"/>
<name>A0A139WLB2_TRICA</name>
<proteinExistence type="predicted"/>
<keyword evidence="2" id="KW-1185">Reference proteome</keyword>
<dbReference type="EMBL" id="KQ971319">
    <property type="protein sequence ID" value="KYB28848.1"/>
    <property type="molecule type" value="Genomic_DNA"/>
</dbReference>
<gene>
    <name evidence="1" type="primary">AUGUSTUS-3.0.2_32321</name>
    <name evidence="1" type="ORF">TcasGA2_TC032321</name>
</gene>
<dbReference type="Proteomes" id="UP000007266">
    <property type="component" value="Linkage group 3"/>
</dbReference>
<reference evidence="1 2" key="1">
    <citation type="journal article" date="2008" name="Nature">
        <title>The genome of the model beetle and pest Tribolium castaneum.</title>
        <authorList>
            <consortium name="Tribolium Genome Sequencing Consortium"/>
            <person name="Richards S."/>
            <person name="Gibbs R.A."/>
            <person name="Weinstock G.M."/>
            <person name="Brown S.J."/>
            <person name="Denell R."/>
            <person name="Beeman R.W."/>
            <person name="Gibbs R."/>
            <person name="Beeman R.W."/>
            <person name="Brown S.J."/>
            <person name="Bucher G."/>
            <person name="Friedrich M."/>
            <person name="Grimmelikhuijzen C.J."/>
            <person name="Klingler M."/>
            <person name="Lorenzen M."/>
            <person name="Richards S."/>
            <person name="Roth S."/>
            <person name="Schroder R."/>
            <person name="Tautz D."/>
            <person name="Zdobnov E.M."/>
            <person name="Muzny D."/>
            <person name="Gibbs R.A."/>
            <person name="Weinstock G.M."/>
            <person name="Attaway T."/>
            <person name="Bell S."/>
            <person name="Buhay C.J."/>
            <person name="Chandrabose M.N."/>
            <person name="Chavez D."/>
            <person name="Clerk-Blankenburg K.P."/>
            <person name="Cree A."/>
            <person name="Dao M."/>
            <person name="Davis C."/>
            <person name="Chacko J."/>
            <person name="Dinh H."/>
            <person name="Dugan-Rocha S."/>
            <person name="Fowler G."/>
            <person name="Garner T.T."/>
            <person name="Garnes J."/>
            <person name="Gnirke A."/>
            <person name="Hawes A."/>
            <person name="Hernandez J."/>
            <person name="Hines S."/>
            <person name="Holder M."/>
            <person name="Hume J."/>
            <person name="Jhangiani S.N."/>
            <person name="Joshi V."/>
            <person name="Khan Z.M."/>
            <person name="Jackson L."/>
            <person name="Kovar C."/>
            <person name="Kowis A."/>
            <person name="Lee S."/>
            <person name="Lewis L.R."/>
            <person name="Margolis J."/>
            <person name="Morgan M."/>
            <person name="Nazareth L.V."/>
            <person name="Nguyen N."/>
            <person name="Okwuonu G."/>
            <person name="Parker D."/>
            <person name="Richards S."/>
            <person name="Ruiz S.J."/>
            <person name="Santibanez J."/>
            <person name="Savard J."/>
            <person name="Scherer S.E."/>
            <person name="Schneider B."/>
            <person name="Sodergren E."/>
            <person name="Tautz D."/>
            <person name="Vattahil S."/>
            <person name="Villasana D."/>
            <person name="White C.S."/>
            <person name="Wright R."/>
            <person name="Park Y."/>
            <person name="Beeman R.W."/>
            <person name="Lord J."/>
            <person name="Oppert B."/>
            <person name="Lorenzen M."/>
            <person name="Brown S."/>
            <person name="Wang L."/>
            <person name="Savard J."/>
            <person name="Tautz D."/>
            <person name="Richards S."/>
            <person name="Weinstock G."/>
            <person name="Gibbs R.A."/>
            <person name="Liu Y."/>
            <person name="Worley K."/>
            <person name="Weinstock G."/>
            <person name="Elsik C.G."/>
            <person name="Reese J.T."/>
            <person name="Elhaik E."/>
            <person name="Landan G."/>
            <person name="Graur D."/>
            <person name="Arensburger P."/>
            <person name="Atkinson P."/>
            <person name="Beeman R.W."/>
            <person name="Beidler J."/>
            <person name="Brown S.J."/>
            <person name="Demuth J.P."/>
            <person name="Drury D.W."/>
            <person name="Du Y.Z."/>
            <person name="Fujiwara H."/>
            <person name="Lorenzen M."/>
            <person name="Maselli V."/>
            <person name="Osanai M."/>
            <person name="Park Y."/>
            <person name="Robertson H.M."/>
            <person name="Tu Z."/>
            <person name="Wang J.J."/>
            <person name="Wang S."/>
            <person name="Richards S."/>
            <person name="Song H."/>
            <person name="Zhang L."/>
            <person name="Sodergren E."/>
            <person name="Werner D."/>
            <person name="Stanke M."/>
            <person name="Morgenstern B."/>
            <person name="Solovyev V."/>
            <person name="Kosarev P."/>
            <person name="Brown G."/>
            <person name="Chen H.C."/>
            <person name="Ermolaeva O."/>
            <person name="Hlavina W."/>
            <person name="Kapustin Y."/>
            <person name="Kiryutin B."/>
            <person name="Kitts P."/>
            <person name="Maglott D."/>
            <person name="Pruitt K."/>
            <person name="Sapojnikov V."/>
            <person name="Souvorov A."/>
            <person name="Mackey A.J."/>
            <person name="Waterhouse R.M."/>
            <person name="Wyder S."/>
            <person name="Zdobnov E.M."/>
            <person name="Zdobnov E.M."/>
            <person name="Wyder S."/>
            <person name="Kriventseva E.V."/>
            <person name="Kadowaki T."/>
            <person name="Bork P."/>
            <person name="Aranda M."/>
            <person name="Bao R."/>
            <person name="Beermann A."/>
            <person name="Berns N."/>
            <person name="Bolognesi R."/>
            <person name="Bonneton F."/>
            <person name="Bopp D."/>
            <person name="Brown S.J."/>
            <person name="Bucher G."/>
            <person name="Butts T."/>
            <person name="Chaumot A."/>
            <person name="Denell R.E."/>
            <person name="Ferrier D.E."/>
            <person name="Friedrich M."/>
            <person name="Gordon C.M."/>
            <person name="Jindra M."/>
            <person name="Klingler M."/>
            <person name="Lan Q."/>
            <person name="Lattorff H.M."/>
            <person name="Laudet V."/>
            <person name="von Levetsow C."/>
            <person name="Liu Z."/>
            <person name="Lutz R."/>
            <person name="Lynch J.A."/>
            <person name="da Fonseca R.N."/>
            <person name="Posnien N."/>
            <person name="Reuter R."/>
            <person name="Roth S."/>
            <person name="Savard J."/>
            <person name="Schinko J.B."/>
            <person name="Schmitt C."/>
            <person name="Schoppmeier M."/>
            <person name="Schroder R."/>
            <person name="Shippy T.D."/>
            <person name="Simonnet F."/>
            <person name="Marques-Souza H."/>
            <person name="Tautz D."/>
            <person name="Tomoyasu Y."/>
            <person name="Trauner J."/>
            <person name="Van der Zee M."/>
            <person name="Vervoort M."/>
            <person name="Wittkopp N."/>
            <person name="Wimmer E.A."/>
            <person name="Yang X."/>
            <person name="Jones A.K."/>
            <person name="Sattelle D.B."/>
            <person name="Ebert P.R."/>
            <person name="Nelson D."/>
            <person name="Scott J.G."/>
            <person name="Beeman R.W."/>
            <person name="Muthukrishnan S."/>
            <person name="Kramer K.J."/>
            <person name="Arakane Y."/>
            <person name="Beeman R.W."/>
            <person name="Zhu Q."/>
            <person name="Hogenkamp D."/>
            <person name="Dixit R."/>
            <person name="Oppert B."/>
            <person name="Jiang H."/>
            <person name="Zou Z."/>
            <person name="Marshall J."/>
            <person name="Elpidina E."/>
            <person name="Vinokurov K."/>
            <person name="Oppert C."/>
            <person name="Zou Z."/>
            <person name="Evans J."/>
            <person name="Lu Z."/>
            <person name="Zhao P."/>
            <person name="Sumathipala N."/>
            <person name="Altincicek B."/>
            <person name="Vilcinskas A."/>
            <person name="Williams M."/>
            <person name="Hultmark D."/>
            <person name="Hetru C."/>
            <person name="Jiang H."/>
            <person name="Grimmelikhuijzen C.J."/>
            <person name="Hauser F."/>
            <person name="Cazzamali G."/>
            <person name="Williamson M."/>
            <person name="Park Y."/>
            <person name="Li B."/>
            <person name="Tanaka Y."/>
            <person name="Predel R."/>
            <person name="Neupert S."/>
            <person name="Schachtner J."/>
            <person name="Verleyen P."/>
            <person name="Raible F."/>
            <person name="Bork P."/>
            <person name="Friedrich M."/>
            <person name="Walden K.K."/>
            <person name="Robertson H.M."/>
            <person name="Angeli S."/>
            <person name="Foret S."/>
            <person name="Bucher G."/>
            <person name="Schuetz S."/>
            <person name="Maleszka R."/>
            <person name="Wimmer E.A."/>
            <person name="Beeman R.W."/>
            <person name="Lorenzen M."/>
            <person name="Tomoyasu Y."/>
            <person name="Miller S.C."/>
            <person name="Grossmann D."/>
            <person name="Bucher G."/>
        </authorList>
    </citation>
    <scope>NUCLEOTIDE SEQUENCE [LARGE SCALE GENOMIC DNA]</scope>
    <source>
        <strain evidence="1 2">Georgia GA2</strain>
    </source>
</reference>
<sequence length="44" mass="5293">MVSYKFNFVGFIDFEYSQVEQRTFFAAGGPEFTFFCWIPLHQFI</sequence>
<evidence type="ECO:0000313" key="2">
    <source>
        <dbReference type="Proteomes" id="UP000007266"/>
    </source>
</evidence>
<evidence type="ECO:0000313" key="1">
    <source>
        <dbReference type="EMBL" id="KYB28848.1"/>
    </source>
</evidence>
<organism evidence="1 2">
    <name type="scientific">Tribolium castaneum</name>
    <name type="common">Red flour beetle</name>
    <dbReference type="NCBI Taxonomy" id="7070"/>
    <lineage>
        <taxon>Eukaryota</taxon>
        <taxon>Metazoa</taxon>
        <taxon>Ecdysozoa</taxon>
        <taxon>Arthropoda</taxon>
        <taxon>Hexapoda</taxon>
        <taxon>Insecta</taxon>
        <taxon>Pterygota</taxon>
        <taxon>Neoptera</taxon>
        <taxon>Endopterygota</taxon>
        <taxon>Coleoptera</taxon>
        <taxon>Polyphaga</taxon>
        <taxon>Cucujiformia</taxon>
        <taxon>Tenebrionidae</taxon>
        <taxon>Tenebrionidae incertae sedis</taxon>
        <taxon>Tribolium</taxon>
    </lineage>
</organism>